<dbReference type="Gene3D" id="2.170.270.10">
    <property type="entry name" value="SET domain"/>
    <property type="match status" value="1"/>
</dbReference>
<dbReference type="InterPro" id="IPR001214">
    <property type="entry name" value="SET_dom"/>
</dbReference>
<dbReference type="InterPro" id="IPR024657">
    <property type="entry name" value="COMPASS_Set1_N-SET"/>
</dbReference>
<dbReference type="GO" id="GO:0048188">
    <property type="term" value="C:Set1C/COMPASS complex"/>
    <property type="evidence" value="ECO:0007669"/>
    <property type="project" value="InterPro"/>
</dbReference>
<feature type="region of interest" description="Disordered" evidence="15">
    <location>
        <begin position="507"/>
        <end position="551"/>
    </location>
</feature>
<feature type="domain" description="RRM" evidence="16">
    <location>
        <begin position="137"/>
        <end position="210"/>
    </location>
</feature>
<feature type="region of interest" description="Disordered" evidence="15">
    <location>
        <begin position="665"/>
        <end position="768"/>
    </location>
</feature>
<evidence type="ECO:0000256" key="11">
    <source>
        <dbReference type="ARBA" id="ARBA00047571"/>
    </source>
</evidence>
<evidence type="ECO:0000256" key="8">
    <source>
        <dbReference type="ARBA" id="ARBA00023015"/>
    </source>
</evidence>
<evidence type="ECO:0000256" key="1">
    <source>
        <dbReference type="ARBA" id="ARBA00004123"/>
    </source>
</evidence>
<comment type="catalytic activity">
    <reaction evidence="12">
        <text>N(6)-methyl-L-lysyl(4)-[histone H3] + S-adenosyl-L-methionine = N(6),N(6)-dimethyl-L-lysyl(4)-[histone H3] + S-adenosyl-L-homocysteine + H(+)</text>
        <dbReference type="Rhea" id="RHEA:60268"/>
        <dbReference type="Rhea" id="RHEA-COMP:15540"/>
        <dbReference type="Rhea" id="RHEA-COMP:15543"/>
        <dbReference type="ChEBI" id="CHEBI:15378"/>
        <dbReference type="ChEBI" id="CHEBI:57856"/>
        <dbReference type="ChEBI" id="CHEBI:59789"/>
        <dbReference type="ChEBI" id="CHEBI:61929"/>
        <dbReference type="ChEBI" id="CHEBI:61976"/>
    </reaction>
</comment>
<evidence type="ECO:0000256" key="10">
    <source>
        <dbReference type="ARBA" id="ARBA00023242"/>
    </source>
</evidence>
<keyword evidence="6" id="KW-0156">Chromatin regulator</keyword>
<dbReference type="PANTHER" id="PTHR45814:SF2">
    <property type="entry name" value="HISTONE-LYSINE N-METHYLTRANSFERASE SETD1"/>
    <property type="match status" value="1"/>
</dbReference>
<dbReference type="GO" id="GO:0003723">
    <property type="term" value="F:RNA binding"/>
    <property type="evidence" value="ECO:0007669"/>
    <property type="project" value="UniProtKB-UniRule"/>
</dbReference>
<comment type="subcellular location">
    <subcellularLocation>
        <location evidence="1">Nucleus</location>
    </subcellularLocation>
</comment>
<feature type="region of interest" description="Disordered" evidence="15">
    <location>
        <begin position="1179"/>
        <end position="1215"/>
    </location>
</feature>
<keyword evidence="20" id="KW-1185">Reference proteome</keyword>
<keyword evidence="7 14" id="KW-0694">RNA-binding</keyword>
<dbReference type="GO" id="GO:0140999">
    <property type="term" value="F:histone H3K4 trimethyltransferase activity"/>
    <property type="evidence" value="ECO:0007669"/>
    <property type="project" value="UniProtKB-EC"/>
</dbReference>
<dbReference type="STRING" id="520822.A0A195B9Q0"/>
<evidence type="ECO:0000256" key="12">
    <source>
        <dbReference type="ARBA" id="ARBA00047583"/>
    </source>
</evidence>
<dbReference type="Pfam" id="PF00076">
    <property type="entry name" value="RRM_1"/>
    <property type="match status" value="1"/>
</dbReference>
<dbReference type="InterPro" id="IPR046341">
    <property type="entry name" value="SET_dom_sf"/>
</dbReference>
<comment type="catalytic activity">
    <reaction evidence="13">
        <text>N(6),N(6)-dimethyl-L-lysyl(4)-[histone H3] + S-adenosyl-L-methionine = N(6),N(6),N(6)-trimethyl-L-lysyl(4)-[histone H3] + S-adenosyl-L-homocysteine + H(+)</text>
        <dbReference type="Rhea" id="RHEA:60272"/>
        <dbReference type="Rhea" id="RHEA-COMP:15537"/>
        <dbReference type="Rhea" id="RHEA-COMP:15540"/>
        <dbReference type="ChEBI" id="CHEBI:15378"/>
        <dbReference type="ChEBI" id="CHEBI:57856"/>
        <dbReference type="ChEBI" id="CHEBI:59789"/>
        <dbReference type="ChEBI" id="CHEBI:61961"/>
        <dbReference type="ChEBI" id="CHEBI:61976"/>
    </reaction>
</comment>
<evidence type="ECO:0000256" key="13">
    <source>
        <dbReference type="ARBA" id="ARBA00049129"/>
    </source>
</evidence>
<evidence type="ECO:0000313" key="20">
    <source>
        <dbReference type="Proteomes" id="UP000078540"/>
    </source>
</evidence>
<evidence type="ECO:0000256" key="9">
    <source>
        <dbReference type="ARBA" id="ARBA00023163"/>
    </source>
</evidence>
<evidence type="ECO:0000256" key="3">
    <source>
        <dbReference type="ARBA" id="ARBA00022603"/>
    </source>
</evidence>
<feature type="compositionally biased region" description="Low complexity" evidence="15">
    <location>
        <begin position="26"/>
        <end position="40"/>
    </location>
</feature>
<keyword evidence="9" id="KW-0804">Transcription</keyword>
<feature type="region of interest" description="Disordered" evidence="15">
    <location>
        <begin position="783"/>
        <end position="807"/>
    </location>
</feature>
<feature type="domain" description="SET" evidence="17">
    <location>
        <begin position="1257"/>
        <end position="1374"/>
    </location>
</feature>
<dbReference type="SMART" id="SM00360">
    <property type="entry name" value="RRM"/>
    <property type="match status" value="1"/>
</dbReference>
<evidence type="ECO:0000259" key="16">
    <source>
        <dbReference type="PROSITE" id="PS50102"/>
    </source>
</evidence>
<feature type="compositionally biased region" description="Polar residues" evidence="15">
    <location>
        <begin position="389"/>
        <end position="410"/>
    </location>
</feature>
<dbReference type="InterPro" id="IPR012677">
    <property type="entry name" value="Nucleotide-bd_a/b_plait_sf"/>
</dbReference>
<feature type="domain" description="Post-SET" evidence="18">
    <location>
        <begin position="1380"/>
        <end position="1396"/>
    </location>
</feature>
<name>A0A195B9Q0_9HYME</name>
<dbReference type="SMART" id="SM01291">
    <property type="entry name" value="N-SET"/>
    <property type="match status" value="1"/>
</dbReference>
<dbReference type="SMART" id="SM00317">
    <property type="entry name" value="SET"/>
    <property type="match status" value="1"/>
</dbReference>
<evidence type="ECO:0000256" key="6">
    <source>
        <dbReference type="ARBA" id="ARBA00022853"/>
    </source>
</evidence>
<dbReference type="CDD" id="cd12304">
    <property type="entry name" value="RRM_Set1"/>
    <property type="match status" value="1"/>
</dbReference>
<reference evidence="19 20" key="1">
    <citation type="submission" date="2015-09" db="EMBL/GenBank/DDBJ databases">
        <title>Atta colombica WGS genome.</title>
        <authorList>
            <person name="Nygaard S."/>
            <person name="Hu H."/>
            <person name="Boomsma J."/>
            <person name="Zhang G."/>
        </authorList>
    </citation>
    <scope>NUCLEOTIDE SEQUENCE [LARGE SCALE GENOMIC DNA]</scope>
    <source>
        <strain evidence="19">Treedump-2</strain>
        <tissue evidence="19">Whole body</tissue>
    </source>
</reference>
<feature type="compositionally biased region" description="Low complexity" evidence="15">
    <location>
        <begin position="711"/>
        <end position="741"/>
    </location>
</feature>
<organism evidence="19 20">
    <name type="scientific">Atta colombica</name>
    <dbReference type="NCBI Taxonomy" id="520822"/>
    <lineage>
        <taxon>Eukaryota</taxon>
        <taxon>Metazoa</taxon>
        <taxon>Ecdysozoa</taxon>
        <taxon>Arthropoda</taxon>
        <taxon>Hexapoda</taxon>
        <taxon>Insecta</taxon>
        <taxon>Pterygota</taxon>
        <taxon>Neoptera</taxon>
        <taxon>Endopterygota</taxon>
        <taxon>Hymenoptera</taxon>
        <taxon>Apocrita</taxon>
        <taxon>Aculeata</taxon>
        <taxon>Formicoidea</taxon>
        <taxon>Formicidae</taxon>
        <taxon>Myrmicinae</taxon>
        <taxon>Atta</taxon>
    </lineage>
</organism>
<dbReference type="PROSITE" id="PS50102">
    <property type="entry name" value="RRM"/>
    <property type="match status" value="1"/>
</dbReference>
<dbReference type="PROSITE" id="PS50868">
    <property type="entry name" value="POST_SET"/>
    <property type="match status" value="1"/>
</dbReference>
<dbReference type="SUPFAM" id="SSF82199">
    <property type="entry name" value="SET domain"/>
    <property type="match status" value="1"/>
</dbReference>
<dbReference type="PROSITE" id="PS50280">
    <property type="entry name" value="SET"/>
    <property type="match status" value="1"/>
</dbReference>
<dbReference type="CDD" id="cd19169">
    <property type="entry name" value="SET_SETD1"/>
    <property type="match status" value="1"/>
</dbReference>
<evidence type="ECO:0000256" key="2">
    <source>
        <dbReference type="ARBA" id="ARBA00012182"/>
    </source>
</evidence>
<sequence length="1396" mass="157666">MNGMERHGHGHGHSHAHSHRHRHSHGSSQSSSQNSSQPSSKHSHSHVTHSQKDTAVPSATQKTQRNFKLLVDPFLVKGATRLCRYDGTVPGDPTYPQVQPRDPRSQLTRIWTRLEQLDLPVPRFKIDSNYCGEPPPLEVTFCHLNDNIDKTFLTNMVQKFGSIEELTIYYHPLNNKHLGIARVVFESTKASKACVEKLNNTSVMGKVLRVFLDPFGEECKKMFEELTMEKKPPEKKVEKEPSKPEPEPEKHQTPVEKALPEERDDFRNSKKPILNIEKSREPYVENSRYNKYRDYPTPSGSAGSDLGYGTAPSELNYSSNYSQNSTPATNYDFYYSNYHHQPPSSYLTNIPQNVSQNIPIQQNSNVWWGNNSGSAGYSSSTSVWPIQPHATNLDNTNVTPINNKTSSAKAHTTPKKEKENQTAAKSTPRDSPDETRKTLDLDTRIAMLLKDKAGGMAPPFLQFGSDSEDDKKSQFDDNEILSDPPSPFLSREIYKQCFDKIVERNKERRKAHENSISQFSVDEDLEPPKEPPPPPPPDDDRMSLSPLSSGDEKIEEVIAQTEPSNQLYPAAGYPGHLTHYPSNDVYNWPRPTQYPYPYGTTYLQSHYQPNTASFSATMGNHQGANYYSSFQSRLHAMANYNITKDPQLYLKLLKPAFKNISIRKIKAPSPLPQDEDSRQSGHADMETIESDSDLDVPPVQKTKKPMTSLPTISSSSTTSSSIESSSEEISSSESSDSSNESSDAEACFEDEQDTDSRMSDNRPLACNSEDPDILMELAIQRSLDCPTPTGRETPVPDIKIKDQNSNEFPQIDDDNLNSSLSSSIRYESIKEEERISEKLPVVEEKPFDVCRTLDKEVKDTSITEDKGTQSDMKPVVITSAIKEEVLPDIQKMENSAAEALMTLAGHDNIIRHKSPGPIQPNIIRALQTMSAKYINDEPILKDNEKIEMFSEIPTTDSEEESLEIRRLRYQAETELRLNGQRTPSSPGSQASQVYMEHSYSLPPAQPEPVEPMIRVPPASMKVKHPKIVKLTKSKDNTHKTEKQKSKKYTKIHSNQNHMGEKENIRNDYIYDKLPKQIPEPTVTYKERDLMSEMAILYEFLTRGIDSEDVEYLRRSYEALLADDTQGYWLNDTHWVDHSPTDVPSPAKKRKRDELRLHASGSARTEGYYKVDIREKAKHKHHYAQSIQRSNDVEDSGGSYSGGDGVMNGPKNNSKALTGKMQALSREARSNQRRLLTAFGIDTDSDLLKFNQLKFRKKQLKFAKSGIHDWGLFAMEPIAADEMVIEYVGQMVRPVVADLREAQYEATGIGSSYLFRIDLDTIIDATKCGNLARFINHSCNPNCYAKVITIESQKKIVIYSKQPIGVNEEITYDYKFPLEDDKIPCLCGAPQCRGTLN</sequence>
<dbReference type="GO" id="GO:0032259">
    <property type="term" value="P:methylation"/>
    <property type="evidence" value="ECO:0007669"/>
    <property type="project" value="UniProtKB-KW"/>
</dbReference>
<evidence type="ECO:0000256" key="5">
    <source>
        <dbReference type="ARBA" id="ARBA00022691"/>
    </source>
</evidence>
<feature type="region of interest" description="Disordered" evidence="15">
    <location>
        <begin position="226"/>
        <end position="307"/>
    </location>
</feature>
<dbReference type="Gene3D" id="3.30.70.330">
    <property type="match status" value="1"/>
</dbReference>
<feature type="region of interest" description="Disordered" evidence="15">
    <location>
        <begin position="1136"/>
        <end position="1158"/>
    </location>
</feature>
<accession>A0A195B9Q0</accession>
<keyword evidence="3 19" id="KW-0489">Methyltransferase</keyword>
<dbReference type="Pfam" id="PF11764">
    <property type="entry name" value="N-SET"/>
    <property type="match status" value="1"/>
</dbReference>
<keyword evidence="8" id="KW-0805">Transcription regulation</keyword>
<feature type="compositionally biased region" description="Basic and acidic residues" evidence="15">
    <location>
        <begin position="226"/>
        <end position="268"/>
    </location>
</feature>
<dbReference type="InterPro" id="IPR044570">
    <property type="entry name" value="Set1-like"/>
</dbReference>
<dbReference type="EMBL" id="KQ976540">
    <property type="protein sequence ID" value="KYM81256.1"/>
    <property type="molecule type" value="Genomic_DNA"/>
</dbReference>
<protein>
    <recommendedName>
        <fullName evidence="2">[histone H3]-lysine(4) N-trimethyltransferase</fullName>
        <ecNumber evidence="2">2.1.1.354</ecNumber>
    </recommendedName>
</protein>
<dbReference type="InterPro" id="IPR000504">
    <property type="entry name" value="RRM_dom"/>
</dbReference>
<keyword evidence="10" id="KW-0539">Nucleus</keyword>
<keyword evidence="4 19" id="KW-0808">Transferase</keyword>
<dbReference type="PANTHER" id="PTHR45814">
    <property type="entry name" value="HISTONE-LYSINE N-METHYLTRANSFERASE SETD1"/>
    <property type="match status" value="1"/>
</dbReference>
<dbReference type="InterPro" id="IPR035979">
    <property type="entry name" value="RBD_domain_sf"/>
</dbReference>
<evidence type="ECO:0000256" key="14">
    <source>
        <dbReference type="PROSITE-ProRule" id="PRU00176"/>
    </source>
</evidence>
<feature type="compositionally biased region" description="Acidic residues" evidence="15">
    <location>
        <begin position="742"/>
        <end position="753"/>
    </location>
</feature>
<dbReference type="Pfam" id="PF00856">
    <property type="entry name" value="SET"/>
    <property type="match status" value="1"/>
</dbReference>
<evidence type="ECO:0000313" key="19">
    <source>
        <dbReference type="EMBL" id="KYM81256.1"/>
    </source>
</evidence>
<evidence type="ECO:0000259" key="17">
    <source>
        <dbReference type="PROSITE" id="PS50280"/>
    </source>
</evidence>
<dbReference type="SMART" id="SM00508">
    <property type="entry name" value="PostSET"/>
    <property type="match status" value="1"/>
</dbReference>
<evidence type="ECO:0000256" key="4">
    <source>
        <dbReference type="ARBA" id="ARBA00022679"/>
    </source>
</evidence>
<dbReference type="EC" id="2.1.1.354" evidence="2"/>
<feature type="region of interest" description="Disordered" evidence="15">
    <location>
        <begin position="453"/>
        <end position="488"/>
    </location>
</feature>
<dbReference type="FunFam" id="2.170.270.10:FF:000010">
    <property type="entry name" value="Histone-lysine N-methyltransferase"/>
    <property type="match status" value="1"/>
</dbReference>
<feature type="region of interest" description="Disordered" evidence="15">
    <location>
        <begin position="1"/>
        <end position="61"/>
    </location>
</feature>
<dbReference type="InterPro" id="IPR003616">
    <property type="entry name" value="Post-SET_dom"/>
</dbReference>
<comment type="catalytic activity">
    <reaction evidence="11">
        <text>L-lysyl(4)-[histone H3] + 3 S-adenosyl-L-methionine = N(6),N(6),N(6)-trimethyl-L-lysyl(4)-[histone H3] + 3 S-adenosyl-L-homocysteine + 3 H(+)</text>
        <dbReference type="Rhea" id="RHEA:60260"/>
        <dbReference type="Rhea" id="RHEA-COMP:15537"/>
        <dbReference type="Rhea" id="RHEA-COMP:15547"/>
        <dbReference type="ChEBI" id="CHEBI:15378"/>
        <dbReference type="ChEBI" id="CHEBI:29969"/>
        <dbReference type="ChEBI" id="CHEBI:57856"/>
        <dbReference type="ChEBI" id="CHEBI:59789"/>
        <dbReference type="ChEBI" id="CHEBI:61961"/>
        <dbReference type="EC" id="2.1.1.354"/>
    </reaction>
</comment>
<feature type="compositionally biased region" description="Basic and acidic residues" evidence="15">
    <location>
        <begin position="427"/>
        <end position="439"/>
    </location>
</feature>
<feature type="compositionally biased region" description="Basic residues" evidence="15">
    <location>
        <begin position="8"/>
        <end position="25"/>
    </location>
</feature>
<dbReference type="SUPFAM" id="SSF54928">
    <property type="entry name" value="RNA-binding domain, RBD"/>
    <property type="match status" value="1"/>
</dbReference>
<feature type="region of interest" description="Disordered" evidence="15">
    <location>
        <begin position="388"/>
        <end position="439"/>
    </location>
</feature>
<keyword evidence="5" id="KW-0949">S-adenosyl-L-methionine</keyword>
<evidence type="ECO:0000256" key="7">
    <source>
        <dbReference type="ARBA" id="ARBA00022884"/>
    </source>
</evidence>
<evidence type="ECO:0000259" key="18">
    <source>
        <dbReference type="PROSITE" id="PS50868"/>
    </source>
</evidence>
<dbReference type="InterPro" id="IPR037841">
    <property type="entry name" value="SET_SETD1A/B"/>
</dbReference>
<proteinExistence type="predicted"/>
<gene>
    <name evidence="19" type="ORF">ALC53_08327</name>
</gene>
<feature type="compositionally biased region" description="Basic and acidic residues" evidence="15">
    <location>
        <begin position="675"/>
        <end position="685"/>
    </location>
</feature>
<evidence type="ECO:0000256" key="15">
    <source>
        <dbReference type="SAM" id="MobiDB-lite"/>
    </source>
</evidence>
<dbReference type="Proteomes" id="UP000078540">
    <property type="component" value="Unassembled WGS sequence"/>
</dbReference>